<dbReference type="Pfam" id="PF20684">
    <property type="entry name" value="Fung_rhodopsin"/>
    <property type="match status" value="1"/>
</dbReference>
<comment type="similarity">
    <text evidence="5">Belongs to the SAT4 family.</text>
</comment>
<feature type="transmembrane region" description="Helical" evidence="6">
    <location>
        <begin position="116"/>
        <end position="138"/>
    </location>
</feature>
<proteinExistence type="inferred from homology"/>
<name>A0A2J6REE0_HYAVF</name>
<feature type="transmembrane region" description="Helical" evidence="6">
    <location>
        <begin position="37"/>
        <end position="58"/>
    </location>
</feature>
<gene>
    <name evidence="8" type="ORF">L207DRAFT_636786</name>
</gene>
<comment type="subcellular location">
    <subcellularLocation>
        <location evidence="1">Membrane</location>
        <topology evidence="1">Multi-pass membrane protein</topology>
    </subcellularLocation>
</comment>
<evidence type="ECO:0000256" key="4">
    <source>
        <dbReference type="ARBA" id="ARBA00023136"/>
    </source>
</evidence>
<evidence type="ECO:0000256" key="3">
    <source>
        <dbReference type="ARBA" id="ARBA00022989"/>
    </source>
</evidence>
<keyword evidence="3 6" id="KW-1133">Transmembrane helix</keyword>
<dbReference type="PANTHER" id="PTHR33048:SF47">
    <property type="entry name" value="INTEGRAL MEMBRANE PROTEIN-RELATED"/>
    <property type="match status" value="1"/>
</dbReference>
<evidence type="ECO:0000259" key="7">
    <source>
        <dbReference type="Pfam" id="PF20684"/>
    </source>
</evidence>
<evidence type="ECO:0000313" key="9">
    <source>
        <dbReference type="Proteomes" id="UP000235786"/>
    </source>
</evidence>
<organism evidence="8 9">
    <name type="scientific">Hyaloscypha variabilis (strain UAMH 11265 / GT02V1 / F)</name>
    <name type="common">Meliniomyces variabilis</name>
    <dbReference type="NCBI Taxonomy" id="1149755"/>
    <lineage>
        <taxon>Eukaryota</taxon>
        <taxon>Fungi</taxon>
        <taxon>Dikarya</taxon>
        <taxon>Ascomycota</taxon>
        <taxon>Pezizomycotina</taxon>
        <taxon>Leotiomycetes</taxon>
        <taxon>Helotiales</taxon>
        <taxon>Hyaloscyphaceae</taxon>
        <taxon>Hyaloscypha</taxon>
        <taxon>Hyaloscypha variabilis</taxon>
    </lineage>
</organism>
<feature type="transmembrane region" description="Helical" evidence="6">
    <location>
        <begin position="230"/>
        <end position="250"/>
    </location>
</feature>
<dbReference type="InterPro" id="IPR052337">
    <property type="entry name" value="SAT4-like"/>
</dbReference>
<evidence type="ECO:0000313" key="8">
    <source>
        <dbReference type="EMBL" id="PMD36879.1"/>
    </source>
</evidence>
<keyword evidence="2 6" id="KW-0812">Transmembrane</keyword>
<dbReference type="Proteomes" id="UP000235786">
    <property type="component" value="Unassembled WGS sequence"/>
</dbReference>
<feature type="transmembrane region" description="Helical" evidence="6">
    <location>
        <begin position="70"/>
        <end position="96"/>
    </location>
</feature>
<dbReference type="InterPro" id="IPR049326">
    <property type="entry name" value="Rhodopsin_dom_fungi"/>
</dbReference>
<feature type="transmembrane region" description="Helical" evidence="6">
    <location>
        <begin position="150"/>
        <end position="171"/>
    </location>
</feature>
<reference evidence="8 9" key="1">
    <citation type="submission" date="2016-04" db="EMBL/GenBank/DDBJ databases">
        <title>A degradative enzymes factory behind the ericoid mycorrhizal symbiosis.</title>
        <authorList>
            <consortium name="DOE Joint Genome Institute"/>
            <person name="Martino E."/>
            <person name="Morin E."/>
            <person name="Grelet G."/>
            <person name="Kuo A."/>
            <person name="Kohler A."/>
            <person name="Daghino S."/>
            <person name="Barry K."/>
            <person name="Choi C."/>
            <person name="Cichocki N."/>
            <person name="Clum A."/>
            <person name="Copeland A."/>
            <person name="Hainaut M."/>
            <person name="Haridas S."/>
            <person name="Labutti K."/>
            <person name="Lindquist E."/>
            <person name="Lipzen A."/>
            <person name="Khouja H.-R."/>
            <person name="Murat C."/>
            <person name="Ohm R."/>
            <person name="Olson A."/>
            <person name="Spatafora J."/>
            <person name="Veneault-Fourrey C."/>
            <person name="Henrissat B."/>
            <person name="Grigoriev I."/>
            <person name="Martin F."/>
            <person name="Perotto S."/>
        </authorList>
    </citation>
    <scope>NUCLEOTIDE SEQUENCE [LARGE SCALE GENOMIC DNA]</scope>
    <source>
        <strain evidence="8 9">F</strain>
    </source>
</reference>
<dbReference type="OrthoDB" id="444631at2759"/>
<dbReference type="EMBL" id="KZ613950">
    <property type="protein sequence ID" value="PMD36879.1"/>
    <property type="molecule type" value="Genomic_DNA"/>
</dbReference>
<keyword evidence="4 6" id="KW-0472">Membrane</keyword>
<evidence type="ECO:0000256" key="1">
    <source>
        <dbReference type="ARBA" id="ARBA00004141"/>
    </source>
</evidence>
<feature type="domain" description="Rhodopsin" evidence="7">
    <location>
        <begin position="54"/>
        <end position="293"/>
    </location>
</feature>
<sequence length="370" mass="40680">MSHVALNVVRQAIVGAIPPPSGVTPNFVNPEYIGHRVLILNAIFLSLATIVVGLRIYSRLGILHNVGIEDYFVIAGWLLSIAFSIVCILLSKYGLGVHLWDVPLTTFSPYYLKIDLVSAIIYCLCIGFIKLSILQLYLRISPEPKFRTAVYLVMAIVIGYNLGSALVNLFSCNPIAKSWDLSITSGSCINRPIFYFANAGLNIGTDFIMIVLPVPMLWNLRLPMRQKAGLVGIFMAGSFVCIVSIIRLRYLFPLLSDPDTTYVVVPALIWCTIEIDVGIICACLPSLKPVLRRHLPILLGSSGHNSSRPIRSTRPHTLGYHPDFELGEVSSNRDLFGKKVVRATECSAGLKNESQEGIVGADCHDLVETP</sequence>
<feature type="transmembrane region" description="Helical" evidence="6">
    <location>
        <begin position="262"/>
        <end position="284"/>
    </location>
</feature>
<evidence type="ECO:0000256" key="2">
    <source>
        <dbReference type="ARBA" id="ARBA00022692"/>
    </source>
</evidence>
<keyword evidence="9" id="KW-1185">Reference proteome</keyword>
<dbReference type="AlphaFoldDB" id="A0A2J6REE0"/>
<dbReference type="PANTHER" id="PTHR33048">
    <property type="entry name" value="PTH11-LIKE INTEGRAL MEMBRANE PROTEIN (AFU_ORTHOLOGUE AFUA_5G11245)"/>
    <property type="match status" value="1"/>
</dbReference>
<evidence type="ECO:0000256" key="5">
    <source>
        <dbReference type="ARBA" id="ARBA00038359"/>
    </source>
</evidence>
<dbReference type="GO" id="GO:0016020">
    <property type="term" value="C:membrane"/>
    <property type="evidence" value="ECO:0007669"/>
    <property type="project" value="UniProtKB-SubCell"/>
</dbReference>
<feature type="transmembrane region" description="Helical" evidence="6">
    <location>
        <begin position="193"/>
        <end position="218"/>
    </location>
</feature>
<protein>
    <recommendedName>
        <fullName evidence="7">Rhodopsin domain-containing protein</fullName>
    </recommendedName>
</protein>
<evidence type="ECO:0000256" key="6">
    <source>
        <dbReference type="SAM" id="Phobius"/>
    </source>
</evidence>
<dbReference type="STRING" id="1149755.A0A2J6REE0"/>
<accession>A0A2J6REE0</accession>